<organism evidence="2">
    <name type="scientific">Timema tahoe</name>
    <dbReference type="NCBI Taxonomy" id="61484"/>
    <lineage>
        <taxon>Eukaryota</taxon>
        <taxon>Metazoa</taxon>
        <taxon>Ecdysozoa</taxon>
        <taxon>Arthropoda</taxon>
        <taxon>Hexapoda</taxon>
        <taxon>Insecta</taxon>
        <taxon>Pterygota</taxon>
        <taxon>Neoptera</taxon>
        <taxon>Polyneoptera</taxon>
        <taxon>Phasmatodea</taxon>
        <taxon>Timematodea</taxon>
        <taxon>Timematoidea</taxon>
        <taxon>Timematidae</taxon>
        <taxon>Timema</taxon>
    </lineage>
</organism>
<gene>
    <name evidence="2" type="ORF">TTEB3V08_LOCUS2223</name>
</gene>
<proteinExistence type="predicted"/>
<accession>A0A7R9FIF8</accession>
<reference evidence="2" key="1">
    <citation type="submission" date="2020-11" db="EMBL/GenBank/DDBJ databases">
        <authorList>
            <person name="Tran Van P."/>
        </authorList>
    </citation>
    <scope>NUCLEOTIDE SEQUENCE</scope>
</reference>
<protein>
    <submittedName>
        <fullName evidence="2">Uncharacterized protein</fullName>
    </submittedName>
</protein>
<evidence type="ECO:0000256" key="1">
    <source>
        <dbReference type="SAM" id="MobiDB-lite"/>
    </source>
</evidence>
<name>A0A7R9FIF8_9NEOP</name>
<feature type="region of interest" description="Disordered" evidence="1">
    <location>
        <begin position="49"/>
        <end position="69"/>
    </location>
</feature>
<sequence>MFLYYGFVRKCAVQRLCRGEVLGEQRGKVEGVSKGSNVGSRNVYARVDPRKSTLATAAPSRGSPGLSQSSHRYGWDIGLHTSLHAILTLHNMKMERQEEHTVSPIIAGVTVD</sequence>
<dbReference type="AlphaFoldDB" id="A0A7R9FIF8"/>
<dbReference type="EMBL" id="OE000510">
    <property type="protein sequence ID" value="CAD7454107.1"/>
    <property type="molecule type" value="Genomic_DNA"/>
</dbReference>
<evidence type="ECO:0000313" key="2">
    <source>
        <dbReference type="EMBL" id="CAD7454107.1"/>
    </source>
</evidence>